<dbReference type="Gene3D" id="2.130.10.10">
    <property type="entry name" value="YVTN repeat-like/Quinoprotein amine dehydrogenase"/>
    <property type="match status" value="1"/>
</dbReference>
<accession>A0A815XJ54</accession>
<dbReference type="EMBL" id="CAJNOR010005347">
    <property type="protein sequence ID" value="CAF1558237.1"/>
    <property type="molecule type" value="Genomic_DNA"/>
</dbReference>
<evidence type="ECO:0000259" key="12">
    <source>
        <dbReference type="PROSITE" id="PS51004"/>
    </source>
</evidence>
<keyword evidence="7" id="KW-1015">Disulfide bond</keyword>
<dbReference type="Proteomes" id="UP000663852">
    <property type="component" value="Unassembled WGS sequence"/>
</dbReference>
<evidence type="ECO:0000256" key="4">
    <source>
        <dbReference type="ARBA" id="ARBA00022737"/>
    </source>
</evidence>
<evidence type="ECO:0000256" key="1">
    <source>
        <dbReference type="ARBA" id="ARBA00004167"/>
    </source>
</evidence>
<dbReference type="SUPFAM" id="SSF81296">
    <property type="entry name" value="E set domains"/>
    <property type="match status" value="2"/>
</dbReference>
<dbReference type="CDD" id="cd00102">
    <property type="entry name" value="IPT"/>
    <property type="match status" value="1"/>
</dbReference>
<gene>
    <name evidence="13" type="ORF">EDS130_LOCUS36424</name>
    <name evidence="14" type="ORF">XAT740_LOCUS43417</name>
</gene>
<dbReference type="PANTHER" id="PTHR22625">
    <property type="entry name" value="PLEXIN"/>
    <property type="match status" value="1"/>
</dbReference>
<evidence type="ECO:0000256" key="10">
    <source>
        <dbReference type="SAM" id="Phobius"/>
    </source>
</evidence>
<dbReference type="InterPro" id="IPR002909">
    <property type="entry name" value="IPT_dom"/>
</dbReference>
<keyword evidence="5 10" id="KW-1133">Transmembrane helix</keyword>
<keyword evidence="3 11" id="KW-0732">Signal</keyword>
<evidence type="ECO:0000256" key="2">
    <source>
        <dbReference type="ARBA" id="ARBA00022692"/>
    </source>
</evidence>
<dbReference type="InterPro" id="IPR014756">
    <property type="entry name" value="Ig_E-set"/>
</dbReference>
<evidence type="ECO:0000256" key="8">
    <source>
        <dbReference type="ARBA" id="ARBA00023180"/>
    </source>
</evidence>
<evidence type="ECO:0000256" key="5">
    <source>
        <dbReference type="ARBA" id="ARBA00022989"/>
    </source>
</evidence>
<dbReference type="InterPro" id="IPR031148">
    <property type="entry name" value="Plexin"/>
</dbReference>
<dbReference type="GO" id="GO:0017154">
    <property type="term" value="F:semaphorin receptor activity"/>
    <property type="evidence" value="ECO:0007669"/>
    <property type="project" value="InterPro"/>
</dbReference>
<evidence type="ECO:0000256" key="3">
    <source>
        <dbReference type="ARBA" id="ARBA00022729"/>
    </source>
</evidence>
<dbReference type="InterPro" id="IPR036352">
    <property type="entry name" value="Semap_dom_sf"/>
</dbReference>
<protein>
    <recommendedName>
        <fullName evidence="12">Sema domain-containing protein</fullName>
    </recommendedName>
</protein>
<keyword evidence="15" id="KW-1185">Reference proteome</keyword>
<feature type="transmembrane region" description="Helical" evidence="10">
    <location>
        <begin position="1212"/>
        <end position="1240"/>
    </location>
</feature>
<proteinExistence type="predicted"/>
<reference evidence="14" key="1">
    <citation type="submission" date="2021-02" db="EMBL/GenBank/DDBJ databases">
        <authorList>
            <person name="Nowell W R."/>
        </authorList>
    </citation>
    <scope>NUCLEOTIDE SEQUENCE</scope>
</reference>
<keyword evidence="8" id="KW-0325">Glycoprotein</keyword>
<evidence type="ECO:0000256" key="6">
    <source>
        <dbReference type="ARBA" id="ARBA00023136"/>
    </source>
</evidence>
<dbReference type="OrthoDB" id="125363at2759"/>
<feature type="chain" id="PRO_5035608022" description="Sema domain-containing protein" evidence="11">
    <location>
        <begin position="20"/>
        <end position="1898"/>
    </location>
</feature>
<evidence type="ECO:0000313" key="13">
    <source>
        <dbReference type="EMBL" id="CAF1406877.1"/>
    </source>
</evidence>
<name>A0A815XJ54_ADIRI</name>
<dbReference type="EMBL" id="CAJNOJ010000339">
    <property type="protein sequence ID" value="CAF1406877.1"/>
    <property type="molecule type" value="Genomic_DNA"/>
</dbReference>
<dbReference type="InterPro" id="IPR001627">
    <property type="entry name" value="Semap_dom"/>
</dbReference>
<dbReference type="CDD" id="cd00603">
    <property type="entry name" value="IPT_PCSR"/>
    <property type="match status" value="1"/>
</dbReference>
<dbReference type="SMART" id="SM00423">
    <property type="entry name" value="PSI"/>
    <property type="match status" value="3"/>
</dbReference>
<feature type="signal peptide" evidence="11">
    <location>
        <begin position="1"/>
        <end position="19"/>
    </location>
</feature>
<dbReference type="InterPro" id="IPR013783">
    <property type="entry name" value="Ig-like_fold"/>
</dbReference>
<evidence type="ECO:0000256" key="7">
    <source>
        <dbReference type="ARBA" id="ARBA00023157"/>
    </source>
</evidence>
<evidence type="ECO:0000313" key="15">
    <source>
        <dbReference type="Proteomes" id="UP000663828"/>
    </source>
</evidence>
<sequence length="1898" mass="217167">MNIHIILLLLFDSINFLRTIHVDFPNPLQRFVYDDLTNTIVLASVNHIYSLNASDLTTLSQINLLPHENDNQCLLTNKTSHSAVNYYFPTISYLSPSLNGTYNQLLLLFNQTVLICSTTNRGGSCQLRSLTNLDLLKNSSQRLVSSSPFYPSIGFVSENNPFLYLANTYDPLCDPFYEIPTISGRLLTDDFLSIINFNSGQSALQQSTYTLRLLNTRLIKDFFLSYIYGFEHGNISYFLTIQQSDVSHTRPAKVQTKILRFCQPVKQSIIKSYVEMPIACGHHYPYLVTGKFSKETETFYGIFRNTTLANSSNTAHAVCAYSIDSIREAFFQTIKHCIVDGKGYRGLGFISPDTRCVSNKNLNEINHDYCPDNDDSFSQYPIGGHRSLEQIQPIIEFNDKINMTAIEIVPLEKDVMILLGDDQGTVYTFQTSNKNQVQKDNYPSSVIIDLKIINKSLSVRNANLLVLTNNQVIKQKLSTCEQYATCDQCSKIDRCHWCSREKRCASSFECVDKNYRYERNSEINTCTSIERVSPDTISLHASDIQLEIVLNIPLQSNLDEYQCQFEIDEQKGLIVSTNAVLLDEKTLKCFPPTLSNLNQSVYHVVLSLHHVKTNLSFAYAKLLFVNCSNIFSCSSCTKYSNQCVWNLHSVSCISNETKRSLLLHRKRFVYNSSQCPAIYLQQSINRLALNDDKTLVVHIEQCPEQFHIETCRLNDYRKRFVFTSVSTSVTRSANEDQLCFVQCAFQMKPSDTFPQISFHRPLNLDLSLELTNRTFMSIPRSHLVMYNCERMGLNCTSCLQLDPSFGCVWCNNMCMFKTETPQQQMTCQHVQECVVPVMEDIEPLLLPMNGGTLVTIKGRHFDLFNLTIELADVPCQLIEEESSDTKIVCQSADAGGISRTGSVQLKFGQHGPKIESRQIVAFINPTITSIEPLVGIESGGTLLTIVGDNLTLGNSHIAVYIGTRPCQLLSISRTKIQCETGSFSSLMLNEQQEVRLIFDRQTKLNSERFFTIVPNPILRSFDSYHQYQSFISGGHQLVIEGENFRTAQNIRLEFKRIIFVSPLFSNKTHLIFLTPSIQELHLNDESDYQQEIEIILHLDHFNRTSSLIYISDPIIYELEPILQTYTNELIIHGANLTAIGHTKDNVNVHIGCDLCTIVYLQTDRIICQPPEYRPAKYSKTNQLCYDSEHPWIIVTIDNIHAHVGYMIYPKKIVILGIISGCLLTMLAIILIILIVVCIRIRCSQRKSRRRYLYGPGITGLKNEKEPYRDDLLRKSYQKLPILESIVPDSSVIPTVPLRSYINYLQVCYFCYFNDPVSSVISYDTPKANLKHDSINQFQLLIENNDALLEYFYKLILKSKNKKFLSDLILTQRYHLKKFLQFKNDYLFFNICILTGYDGLVINQITSLIFQLYYQLKYKICSGPIDALEQTCSYYSLNNQTILHDQSIIFNSIQLIVHIDYPNQSNDFLVLHVTCLSCDTISQVKQKILTQLNSYRKFQLLSVSDSQLYLLTNTKSCSTSSCSSSSTSSSNVPLAKKSLLTQFFSNQKNKYSTTITTTSNDSSYRDSIVLQLNDIDNTNEQINHYRKLNTLQHYGIMTDGYEFKLVLSDRAKLISYTNQTISSKRTLNRNPLDCQYCSTDHEKTFSYLTASPIPSHSIAISSSVDIDRTHYFHLLNHTYEEIGESGHLLMTNNQSETYRLFETKSCIHSVLINLIETLFTNFLHSDNYLSELIEQYAHFLHIFYGHFIPFLLQNLNCLFDLPMDKCLNSSFDILATIFQIACSSQINEQHCSLCHESTNNLNIQNCTLLFADEIQRVRLHYSNVERRLNNRNSTSEYSSTNTGVNKTFDLEPAITNHLIEYLCSHVEEVTEMLKSQSTDNKSLILFFNLVQMYRSTGRT</sequence>
<organism evidence="14 15">
    <name type="scientific">Adineta ricciae</name>
    <name type="common">Rotifer</name>
    <dbReference type="NCBI Taxonomy" id="249248"/>
    <lineage>
        <taxon>Eukaryota</taxon>
        <taxon>Metazoa</taxon>
        <taxon>Spiralia</taxon>
        <taxon>Gnathifera</taxon>
        <taxon>Rotifera</taxon>
        <taxon>Eurotatoria</taxon>
        <taxon>Bdelloidea</taxon>
        <taxon>Adinetida</taxon>
        <taxon>Adinetidae</taxon>
        <taxon>Adineta</taxon>
    </lineage>
</organism>
<dbReference type="PANTHER" id="PTHR22625:SF70">
    <property type="entry name" value="PLEXIN A, ISOFORM A"/>
    <property type="match status" value="1"/>
</dbReference>
<keyword evidence="4" id="KW-0677">Repeat</keyword>
<dbReference type="Pfam" id="PF01833">
    <property type="entry name" value="TIG"/>
    <property type="match status" value="3"/>
</dbReference>
<evidence type="ECO:0000256" key="9">
    <source>
        <dbReference type="PROSITE-ProRule" id="PRU00352"/>
    </source>
</evidence>
<feature type="domain" description="Sema" evidence="12">
    <location>
        <begin position="1"/>
        <end position="477"/>
    </location>
</feature>
<dbReference type="InterPro" id="IPR016201">
    <property type="entry name" value="PSI"/>
</dbReference>
<keyword evidence="2 10" id="KW-0812">Transmembrane</keyword>
<comment type="subcellular location">
    <subcellularLocation>
        <location evidence="1">Membrane</location>
        <topology evidence="1">Single-pass membrane protein</topology>
    </subcellularLocation>
</comment>
<keyword evidence="6 10" id="KW-0472">Membrane</keyword>
<dbReference type="Pfam" id="PF01403">
    <property type="entry name" value="Sema"/>
    <property type="match status" value="1"/>
</dbReference>
<dbReference type="SMART" id="SM00630">
    <property type="entry name" value="Sema"/>
    <property type="match status" value="1"/>
</dbReference>
<dbReference type="GO" id="GO:0005886">
    <property type="term" value="C:plasma membrane"/>
    <property type="evidence" value="ECO:0007669"/>
    <property type="project" value="TreeGrafter"/>
</dbReference>
<dbReference type="InterPro" id="IPR015943">
    <property type="entry name" value="WD40/YVTN_repeat-like_dom_sf"/>
</dbReference>
<dbReference type="GO" id="GO:0002116">
    <property type="term" value="C:semaphorin receptor complex"/>
    <property type="evidence" value="ECO:0007669"/>
    <property type="project" value="TreeGrafter"/>
</dbReference>
<dbReference type="SUPFAM" id="SSF101912">
    <property type="entry name" value="Sema domain"/>
    <property type="match status" value="1"/>
</dbReference>
<dbReference type="PROSITE" id="PS51004">
    <property type="entry name" value="SEMA"/>
    <property type="match status" value="1"/>
</dbReference>
<dbReference type="GO" id="GO:0030334">
    <property type="term" value="P:regulation of cell migration"/>
    <property type="evidence" value="ECO:0007669"/>
    <property type="project" value="TreeGrafter"/>
</dbReference>
<dbReference type="SMART" id="SM00429">
    <property type="entry name" value="IPT"/>
    <property type="match status" value="2"/>
</dbReference>
<dbReference type="Proteomes" id="UP000663828">
    <property type="component" value="Unassembled WGS sequence"/>
</dbReference>
<dbReference type="Gene3D" id="2.60.40.10">
    <property type="entry name" value="Immunoglobulins"/>
    <property type="match status" value="3"/>
</dbReference>
<evidence type="ECO:0000256" key="11">
    <source>
        <dbReference type="SAM" id="SignalP"/>
    </source>
</evidence>
<dbReference type="Gene3D" id="3.10.20.90">
    <property type="entry name" value="Phosphatidylinositol 3-kinase Catalytic Subunit, Chain A, domain 1"/>
    <property type="match status" value="1"/>
</dbReference>
<evidence type="ECO:0000313" key="14">
    <source>
        <dbReference type="EMBL" id="CAF1558237.1"/>
    </source>
</evidence>
<comment type="caution">
    <text evidence="9">Lacks conserved residue(s) required for the propagation of feature annotation.</text>
</comment>
<feature type="transmembrane region" description="Helical" evidence="10">
    <location>
        <begin position="1386"/>
        <end position="1413"/>
    </location>
</feature>
<comment type="caution">
    <text evidence="14">The sequence shown here is derived from an EMBL/GenBank/DDBJ whole genome shotgun (WGS) entry which is preliminary data.</text>
</comment>